<dbReference type="PIRSF" id="PIRSF002162">
    <property type="entry name" value="Ribosomal_L6"/>
    <property type="match status" value="1"/>
</dbReference>
<dbReference type="FunFam" id="3.90.930.12:FF:000002">
    <property type="entry name" value="50S ribosomal protein L6"/>
    <property type="match status" value="1"/>
</dbReference>
<protein>
    <recommendedName>
        <fullName evidence="6">Large ribosomal subunit protein uL6</fullName>
    </recommendedName>
</protein>
<dbReference type="InterPro" id="IPR020040">
    <property type="entry name" value="Ribosomal_uL6_a/b-dom"/>
</dbReference>
<sequence length="178" mass="19787">MSRIGKKPISIPSGVNVKVENNKIIVEGPKGKLERELHPKISVEITDKEILVKRHDDNKESRAFHGLYRSLINNMVEGVSKGFEKRLEIVGIGYRAALKGKALDLSLGFSHPVVVEPPEGIEFVVENPQKIVVKGIDKQLVGQVAANIRKIRKPEPYKGKGIRYEGEHILRKAGKSAK</sequence>
<feature type="domain" description="Large ribosomal subunit protein uL6 alpha-beta" evidence="9">
    <location>
        <begin position="90"/>
        <end position="164"/>
    </location>
</feature>
<dbReference type="PRINTS" id="PR00059">
    <property type="entry name" value="RIBOSOMALL6"/>
</dbReference>
<comment type="similarity">
    <text evidence="1 6 7">Belongs to the universal ribosomal protein uL6 family.</text>
</comment>
<dbReference type="Gene3D" id="3.90.930.12">
    <property type="entry name" value="Ribosomal protein L6, alpha-beta domain"/>
    <property type="match status" value="2"/>
</dbReference>
<dbReference type="PROSITE" id="PS00525">
    <property type="entry name" value="RIBOSOMAL_L6_1"/>
    <property type="match status" value="1"/>
</dbReference>
<dbReference type="InterPro" id="IPR019906">
    <property type="entry name" value="Ribosomal_uL6_bac-type"/>
</dbReference>
<comment type="subunit">
    <text evidence="6">Part of the 50S ribosomal subunit.</text>
</comment>
<feature type="domain" description="Large ribosomal subunit protein uL6 alpha-beta" evidence="9">
    <location>
        <begin position="11"/>
        <end position="82"/>
    </location>
</feature>
<evidence type="ECO:0000313" key="11">
    <source>
        <dbReference type="Proteomes" id="UP000322876"/>
    </source>
</evidence>
<dbReference type="HAMAP" id="MF_01365_B">
    <property type="entry name" value="Ribosomal_uL6_B"/>
    <property type="match status" value="1"/>
</dbReference>
<evidence type="ECO:0000256" key="2">
    <source>
        <dbReference type="ARBA" id="ARBA00022730"/>
    </source>
</evidence>
<evidence type="ECO:0000256" key="3">
    <source>
        <dbReference type="ARBA" id="ARBA00022884"/>
    </source>
</evidence>
<dbReference type="Proteomes" id="UP000322876">
    <property type="component" value="Unassembled WGS sequence"/>
</dbReference>
<dbReference type="NCBIfam" id="TIGR03654">
    <property type="entry name" value="L6_bact"/>
    <property type="match status" value="1"/>
</dbReference>
<evidence type="ECO:0000256" key="7">
    <source>
        <dbReference type="RuleBase" id="RU003869"/>
    </source>
</evidence>
<dbReference type="InterPro" id="IPR000702">
    <property type="entry name" value="Ribosomal_uL6-like"/>
</dbReference>
<name>A0A5A8F3L6_9BACT</name>
<proteinExistence type="inferred from homology"/>
<dbReference type="EMBL" id="VFJB01000004">
    <property type="protein sequence ID" value="KAA0258458.1"/>
    <property type="molecule type" value="Genomic_DNA"/>
</dbReference>
<evidence type="ECO:0000256" key="8">
    <source>
        <dbReference type="RuleBase" id="RU003870"/>
    </source>
</evidence>
<dbReference type="AlphaFoldDB" id="A0A5A8F3L6"/>
<accession>A0A5A8F3L6</accession>
<gene>
    <name evidence="6" type="primary">rplF</name>
    <name evidence="10" type="ORF">FHQ18_04675</name>
</gene>
<dbReference type="GO" id="GO:0003735">
    <property type="term" value="F:structural constituent of ribosome"/>
    <property type="evidence" value="ECO:0007669"/>
    <property type="project" value="UniProtKB-UniRule"/>
</dbReference>
<dbReference type="SUPFAM" id="SSF56053">
    <property type="entry name" value="Ribosomal protein L6"/>
    <property type="match status" value="2"/>
</dbReference>
<evidence type="ECO:0000256" key="5">
    <source>
        <dbReference type="ARBA" id="ARBA00023274"/>
    </source>
</evidence>
<dbReference type="PANTHER" id="PTHR11655">
    <property type="entry name" value="60S/50S RIBOSOMAL PROTEIN L6/L9"/>
    <property type="match status" value="1"/>
</dbReference>
<reference evidence="10 11" key="1">
    <citation type="submission" date="2019-06" db="EMBL/GenBank/DDBJ databases">
        <title>Genomic insights into carbon and energy metabolism of Deferribacter autotrophicus revealed new metabolic traits in the phylum Deferribacteres.</title>
        <authorList>
            <person name="Slobodkin A.I."/>
            <person name="Slobodkina G.B."/>
            <person name="Allioux M."/>
            <person name="Alain K."/>
            <person name="Jebbar M."/>
            <person name="Shadrin V."/>
            <person name="Kublanov I.V."/>
            <person name="Toshchakov S.V."/>
            <person name="Bonch-Osmolovskaya E.A."/>
        </authorList>
    </citation>
    <scope>NUCLEOTIDE SEQUENCE [LARGE SCALE GENOMIC DNA]</scope>
    <source>
        <strain evidence="10 11">SL50</strain>
    </source>
</reference>
<dbReference type="OrthoDB" id="9805007at2"/>
<organism evidence="10 11">
    <name type="scientific">Deferribacter autotrophicus</name>
    <dbReference type="NCBI Taxonomy" id="500465"/>
    <lineage>
        <taxon>Bacteria</taxon>
        <taxon>Pseudomonadati</taxon>
        <taxon>Deferribacterota</taxon>
        <taxon>Deferribacteres</taxon>
        <taxon>Deferribacterales</taxon>
        <taxon>Deferribacteraceae</taxon>
        <taxon>Deferribacter</taxon>
    </lineage>
</organism>
<keyword evidence="4 6" id="KW-0689">Ribosomal protein</keyword>
<dbReference type="GO" id="GO:0019843">
    <property type="term" value="F:rRNA binding"/>
    <property type="evidence" value="ECO:0007669"/>
    <property type="project" value="UniProtKB-UniRule"/>
</dbReference>
<keyword evidence="11" id="KW-1185">Reference proteome</keyword>
<evidence type="ECO:0000259" key="9">
    <source>
        <dbReference type="Pfam" id="PF00347"/>
    </source>
</evidence>
<dbReference type="Pfam" id="PF00347">
    <property type="entry name" value="Ribosomal_L6"/>
    <property type="match status" value="2"/>
</dbReference>
<keyword evidence="3 6" id="KW-0694">RNA-binding</keyword>
<dbReference type="FunFam" id="3.90.930.12:FF:000001">
    <property type="entry name" value="50S ribosomal protein L6"/>
    <property type="match status" value="1"/>
</dbReference>
<evidence type="ECO:0000256" key="6">
    <source>
        <dbReference type="HAMAP-Rule" id="MF_01365"/>
    </source>
</evidence>
<comment type="caution">
    <text evidence="10">The sequence shown here is derived from an EMBL/GenBank/DDBJ whole genome shotgun (WGS) entry which is preliminary data.</text>
</comment>
<evidence type="ECO:0000256" key="4">
    <source>
        <dbReference type="ARBA" id="ARBA00022980"/>
    </source>
</evidence>
<dbReference type="InterPro" id="IPR036789">
    <property type="entry name" value="Ribosomal_uL6-like_a/b-dom_sf"/>
</dbReference>
<dbReference type="GO" id="GO:0022625">
    <property type="term" value="C:cytosolic large ribosomal subunit"/>
    <property type="evidence" value="ECO:0007669"/>
    <property type="project" value="UniProtKB-UniRule"/>
</dbReference>
<keyword evidence="2 6" id="KW-0699">rRNA-binding</keyword>
<dbReference type="InterPro" id="IPR002358">
    <property type="entry name" value="Ribosomal_uL6_CS"/>
</dbReference>
<dbReference type="GO" id="GO:0002181">
    <property type="term" value="P:cytoplasmic translation"/>
    <property type="evidence" value="ECO:0007669"/>
    <property type="project" value="TreeGrafter"/>
</dbReference>
<keyword evidence="5 6" id="KW-0687">Ribonucleoprotein</keyword>
<comment type="function">
    <text evidence="6 8">This protein binds to the 23S rRNA, and is important in its secondary structure. It is located near the subunit interface in the base of the L7/L12 stalk, and near the tRNA binding site of the peptidyltransferase center.</text>
</comment>
<dbReference type="PANTHER" id="PTHR11655:SF14">
    <property type="entry name" value="LARGE RIBOSOMAL SUBUNIT PROTEIN UL6M"/>
    <property type="match status" value="1"/>
</dbReference>
<evidence type="ECO:0000313" key="10">
    <source>
        <dbReference type="EMBL" id="KAA0258458.1"/>
    </source>
</evidence>
<evidence type="ECO:0000256" key="1">
    <source>
        <dbReference type="ARBA" id="ARBA00009356"/>
    </source>
</evidence>
<dbReference type="RefSeq" id="WP_149266014.1">
    <property type="nucleotide sequence ID" value="NZ_VFJB01000004.1"/>
</dbReference>